<dbReference type="Proteomes" id="UP001595722">
    <property type="component" value="Unassembled WGS sequence"/>
</dbReference>
<keyword evidence="4" id="KW-1185">Reference proteome</keyword>
<sequence>MWKWWLAGFTLLAVLVYALRPQPQVRVTATVAGPQTAEQQPQASAALIAETPAAVVLPQPDDQPGATAALTEAAVIIPRPEVVESLREARLNGDSRTPPLNQSRQRDELPSAEQLQDPELYQQYERRQQQRMYRAYVEASKIKVAELEKMIERGRREGISAEQIAFAEQKAQGIQQMAEQLQQQHPEIMADDFAPADDWLTPPAPRQQGAEQGQQAVQ</sequence>
<feature type="compositionally biased region" description="Low complexity" evidence="2">
    <location>
        <begin position="206"/>
        <end position="218"/>
    </location>
</feature>
<feature type="region of interest" description="Disordered" evidence="2">
    <location>
        <begin position="89"/>
        <end position="120"/>
    </location>
</feature>
<feature type="compositionally biased region" description="Polar residues" evidence="2">
    <location>
        <begin position="94"/>
        <end position="103"/>
    </location>
</feature>
<accession>A0ABV7VNH4</accession>
<reference evidence="4" key="1">
    <citation type="journal article" date="2019" name="Int. J. Syst. Evol. Microbiol.">
        <title>The Global Catalogue of Microorganisms (GCM) 10K type strain sequencing project: providing services to taxonomists for standard genome sequencing and annotation.</title>
        <authorList>
            <consortium name="The Broad Institute Genomics Platform"/>
            <consortium name="The Broad Institute Genome Sequencing Center for Infectious Disease"/>
            <person name="Wu L."/>
            <person name="Ma J."/>
        </authorList>
    </citation>
    <scope>NUCLEOTIDE SEQUENCE [LARGE SCALE GENOMIC DNA]</scope>
    <source>
        <strain evidence="4">KCTC 42424</strain>
    </source>
</reference>
<proteinExistence type="predicted"/>
<feature type="region of interest" description="Disordered" evidence="2">
    <location>
        <begin position="192"/>
        <end position="218"/>
    </location>
</feature>
<feature type="coiled-coil region" evidence="1">
    <location>
        <begin position="137"/>
        <end position="184"/>
    </location>
</feature>
<dbReference type="RefSeq" id="WP_376864212.1">
    <property type="nucleotide sequence ID" value="NZ_JBHRYB010000001.1"/>
</dbReference>
<comment type="caution">
    <text evidence="3">The sequence shown here is derived from an EMBL/GenBank/DDBJ whole genome shotgun (WGS) entry which is preliminary data.</text>
</comment>
<evidence type="ECO:0000256" key="1">
    <source>
        <dbReference type="SAM" id="Coils"/>
    </source>
</evidence>
<evidence type="ECO:0000313" key="4">
    <source>
        <dbReference type="Proteomes" id="UP001595722"/>
    </source>
</evidence>
<protein>
    <submittedName>
        <fullName evidence="3">Uncharacterized protein</fullName>
    </submittedName>
</protein>
<evidence type="ECO:0000313" key="3">
    <source>
        <dbReference type="EMBL" id="MFC3678662.1"/>
    </source>
</evidence>
<keyword evidence="1" id="KW-0175">Coiled coil</keyword>
<name>A0ABV7VNH4_9GAMM</name>
<evidence type="ECO:0000256" key="2">
    <source>
        <dbReference type="SAM" id="MobiDB-lite"/>
    </source>
</evidence>
<gene>
    <name evidence="3" type="ORF">ACFOMG_00885</name>
</gene>
<dbReference type="EMBL" id="JBHRYB010000001">
    <property type="protein sequence ID" value="MFC3678662.1"/>
    <property type="molecule type" value="Genomic_DNA"/>
</dbReference>
<organism evidence="3 4">
    <name type="scientific">Bacterioplanoides pacificum</name>
    <dbReference type="NCBI Taxonomy" id="1171596"/>
    <lineage>
        <taxon>Bacteria</taxon>
        <taxon>Pseudomonadati</taxon>
        <taxon>Pseudomonadota</taxon>
        <taxon>Gammaproteobacteria</taxon>
        <taxon>Oceanospirillales</taxon>
        <taxon>Oceanospirillaceae</taxon>
        <taxon>Bacterioplanoides</taxon>
    </lineage>
</organism>